<evidence type="ECO:0000256" key="9">
    <source>
        <dbReference type="RuleBase" id="RU362011"/>
    </source>
</evidence>
<dbReference type="PROSITE" id="PS51371">
    <property type="entry name" value="CBS"/>
    <property type="match status" value="2"/>
</dbReference>
<dbReference type="SMART" id="SM00924">
    <property type="entry name" value="MgtE_N"/>
    <property type="match status" value="1"/>
</dbReference>
<keyword evidence="6 9" id="KW-1133">Transmembrane helix</keyword>
<dbReference type="Pfam" id="PF00571">
    <property type="entry name" value="CBS"/>
    <property type="match status" value="2"/>
</dbReference>
<evidence type="ECO:0000313" key="12">
    <source>
        <dbReference type="Proteomes" id="UP000461880"/>
    </source>
</evidence>
<dbReference type="InterPro" id="IPR046342">
    <property type="entry name" value="CBS_dom_sf"/>
</dbReference>
<evidence type="ECO:0000256" key="5">
    <source>
        <dbReference type="ARBA" id="ARBA00022842"/>
    </source>
</evidence>
<keyword evidence="7 9" id="KW-0472">Membrane</keyword>
<feature type="transmembrane region" description="Helical" evidence="9">
    <location>
        <begin position="400"/>
        <end position="428"/>
    </location>
</feature>
<keyword evidence="3 9" id="KW-0813">Transport</keyword>
<evidence type="ECO:0000313" key="11">
    <source>
        <dbReference type="EMBL" id="MSS59121.1"/>
    </source>
</evidence>
<dbReference type="EMBL" id="VUMN01000023">
    <property type="protein sequence ID" value="MSS59121.1"/>
    <property type="molecule type" value="Genomic_DNA"/>
</dbReference>
<feature type="transmembrane region" description="Helical" evidence="9">
    <location>
        <begin position="440"/>
        <end position="463"/>
    </location>
</feature>
<evidence type="ECO:0000256" key="2">
    <source>
        <dbReference type="ARBA" id="ARBA00009749"/>
    </source>
</evidence>
<evidence type="ECO:0000259" key="10">
    <source>
        <dbReference type="PROSITE" id="PS51371"/>
    </source>
</evidence>
<dbReference type="InterPro" id="IPR036739">
    <property type="entry name" value="SLC41_membr_dom_sf"/>
</dbReference>
<dbReference type="RefSeq" id="WP_154505257.1">
    <property type="nucleotide sequence ID" value="NZ_VUMN01000023.1"/>
</dbReference>
<comment type="subcellular location">
    <subcellularLocation>
        <location evidence="9">Cell membrane</location>
        <topology evidence="9">Multi-pass membrane protein</topology>
    </subcellularLocation>
    <subcellularLocation>
        <location evidence="1">Membrane</location>
        <topology evidence="1">Multi-pass membrane protein</topology>
    </subcellularLocation>
</comment>
<evidence type="ECO:0000256" key="8">
    <source>
        <dbReference type="PROSITE-ProRule" id="PRU00703"/>
    </source>
</evidence>
<gene>
    <name evidence="11" type="primary">mgtE</name>
    <name evidence="11" type="ORF">FYJ51_09430</name>
</gene>
<dbReference type="GO" id="GO:0005886">
    <property type="term" value="C:plasma membrane"/>
    <property type="evidence" value="ECO:0007669"/>
    <property type="project" value="UniProtKB-SubCell"/>
</dbReference>
<proteinExistence type="inferred from homology"/>
<name>A0A7X2TH31_9FIRM</name>
<dbReference type="Pfam" id="PF03448">
    <property type="entry name" value="MgtE_N"/>
    <property type="match status" value="1"/>
</dbReference>
<accession>A0A7X2TH31</accession>
<organism evidence="11 12">
    <name type="scientific">Stecheria intestinalis</name>
    <dbReference type="NCBI Taxonomy" id="2606630"/>
    <lineage>
        <taxon>Bacteria</taxon>
        <taxon>Bacillati</taxon>
        <taxon>Bacillota</taxon>
        <taxon>Erysipelotrichia</taxon>
        <taxon>Erysipelotrichales</taxon>
        <taxon>Erysipelotrichaceae</taxon>
        <taxon>Stecheria</taxon>
    </lineage>
</organism>
<feature type="domain" description="CBS" evidence="10">
    <location>
        <begin position="210"/>
        <end position="268"/>
    </location>
</feature>
<keyword evidence="12" id="KW-1185">Reference proteome</keyword>
<dbReference type="SUPFAM" id="SSF54631">
    <property type="entry name" value="CBS-domain pair"/>
    <property type="match status" value="1"/>
</dbReference>
<comment type="function">
    <text evidence="9">Acts as a magnesium transporter.</text>
</comment>
<protein>
    <recommendedName>
        <fullName evidence="9">Magnesium transporter MgtE</fullName>
    </recommendedName>
</protein>
<evidence type="ECO:0000256" key="1">
    <source>
        <dbReference type="ARBA" id="ARBA00004141"/>
    </source>
</evidence>
<dbReference type="Pfam" id="PF01769">
    <property type="entry name" value="MgtE"/>
    <property type="match status" value="1"/>
</dbReference>
<evidence type="ECO:0000256" key="3">
    <source>
        <dbReference type="ARBA" id="ARBA00022448"/>
    </source>
</evidence>
<feature type="transmembrane region" description="Helical" evidence="9">
    <location>
        <begin position="292"/>
        <end position="312"/>
    </location>
</feature>
<evidence type="ECO:0000256" key="4">
    <source>
        <dbReference type="ARBA" id="ARBA00022692"/>
    </source>
</evidence>
<keyword evidence="9" id="KW-0479">Metal-binding</keyword>
<evidence type="ECO:0000256" key="7">
    <source>
        <dbReference type="ARBA" id="ARBA00023136"/>
    </source>
</evidence>
<dbReference type="InterPro" id="IPR006669">
    <property type="entry name" value="MgtE_transporter"/>
</dbReference>
<dbReference type="InterPro" id="IPR000644">
    <property type="entry name" value="CBS_dom"/>
</dbReference>
<evidence type="ECO:0000256" key="6">
    <source>
        <dbReference type="ARBA" id="ARBA00022989"/>
    </source>
</evidence>
<dbReference type="Proteomes" id="UP000461880">
    <property type="component" value="Unassembled WGS sequence"/>
</dbReference>
<keyword evidence="5 9" id="KW-0460">Magnesium</keyword>
<comment type="caution">
    <text evidence="11">The sequence shown here is derived from an EMBL/GenBank/DDBJ whole genome shotgun (WGS) entry which is preliminary data.</text>
</comment>
<keyword evidence="9" id="KW-1003">Cell membrane</keyword>
<dbReference type="SUPFAM" id="SSF161093">
    <property type="entry name" value="MgtE membrane domain-like"/>
    <property type="match status" value="1"/>
</dbReference>
<comment type="subunit">
    <text evidence="9">Homodimer.</text>
</comment>
<dbReference type="Gene3D" id="1.10.357.20">
    <property type="entry name" value="SLC41 divalent cation transporters, integral membrane domain"/>
    <property type="match status" value="1"/>
</dbReference>
<dbReference type="Gene3D" id="1.25.60.10">
    <property type="entry name" value="MgtE N-terminal domain-like"/>
    <property type="match status" value="1"/>
</dbReference>
<dbReference type="InterPro" id="IPR006668">
    <property type="entry name" value="Mg_transptr_MgtE_intracell_dom"/>
</dbReference>
<dbReference type="PANTHER" id="PTHR43773">
    <property type="entry name" value="MAGNESIUM TRANSPORTER MGTE"/>
    <property type="match status" value="1"/>
</dbReference>
<dbReference type="Gene3D" id="3.10.580.10">
    <property type="entry name" value="CBS-domain"/>
    <property type="match status" value="1"/>
</dbReference>
<dbReference type="InterPro" id="IPR006667">
    <property type="entry name" value="SLC41_membr_dom"/>
</dbReference>
<dbReference type="GO" id="GO:0046872">
    <property type="term" value="F:metal ion binding"/>
    <property type="evidence" value="ECO:0007669"/>
    <property type="project" value="UniProtKB-KW"/>
</dbReference>
<dbReference type="InterPro" id="IPR038076">
    <property type="entry name" value="MgtE_N_sf"/>
</dbReference>
<dbReference type="AlphaFoldDB" id="A0A7X2TH31"/>
<dbReference type="SUPFAM" id="SSF158791">
    <property type="entry name" value="MgtE N-terminal domain-like"/>
    <property type="match status" value="1"/>
</dbReference>
<feature type="domain" description="CBS" evidence="10">
    <location>
        <begin position="146"/>
        <end position="209"/>
    </location>
</feature>
<sequence length="470" mass="51933">MAENTEQEVNQETHHNYSEDILKIIRSNLPEDEIRDKLDEYHENDIADVLPQLTKEERIHLLEILGADRIAEVMEYVDNADDYLKELDDARAADILAGMESDEAVDLLKECGPDYADRVLSKMPPETGAQLRRMAAYDEDVIGSRMTTNFVSVYMHMSVPEAMKSVIAQAADHDNIAEIFVVDERKNYRGEIDLKDLIIARKDTSLEDITVTAFPSVYADEKIADCLSSIQDYGEEAIPVLSRKNTILGAVTAADLAEVVDDEMSDDYAKLGGLSEEEDLNEPVMVSVKKRLPWLILLCVLGILVSTVVSLFETVVVTLPVIMAFQSMILDMSGNVGTQSLAVTIRVLMDENLSHKEKNKFIRKEMTTGFINGLITGLFAFVFVGVYLMLLKKMPAGQSFLISLCIGSSLLVAMVISSGVGTSVPMFFKKIGVDPAVASGPLITTITDLVGVVCFYGLAWILLIETFHLG</sequence>
<dbReference type="NCBIfam" id="TIGR00400">
    <property type="entry name" value="mgtE"/>
    <property type="match status" value="1"/>
</dbReference>
<keyword evidence="4 9" id="KW-0812">Transmembrane</keyword>
<keyword evidence="8" id="KW-0129">CBS domain</keyword>
<comment type="caution">
    <text evidence="9">Lacks conserved residue(s) required for the propagation of feature annotation.</text>
</comment>
<reference evidence="11 12" key="1">
    <citation type="submission" date="2019-08" db="EMBL/GenBank/DDBJ databases">
        <title>In-depth cultivation of the pig gut microbiome towards novel bacterial diversity and tailored functional studies.</title>
        <authorList>
            <person name="Wylensek D."/>
            <person name="Hitch T.C.A."/>
            <person name="Clavel T."/>
        </authorList>
    </citation>
    <scope>NUCLEOTIDE SEQUENCE [LARGE SCALE GENOMIC DNA]</scope>
    <source>
        <strain evidence="11 12">Oil+RF-744-GAM-WT-6</strain>
    </source>
</reference>
<dbReference type="PANTHER" id="PTHR43773:SF1">
    <property type="entry name" value="MAGNESIUM TRANSPORTER MGTE"/>
    <property type="match status" value="1"/>
</dbReference>
<comment type="similarity">
    <text evidence="2 9">Belongs to the SLC41A transporter family.</text>
</comment>
<feature type="transmembrane region" description="Helical" evidence="9">
    <location>
        <begin position="370"/>
        <end position="388"/>
    </location>
</feature>
<dbReference type="GO" id="GO:0015095">
    <property type="term" value="F:magnesium ion transmembrane transporter activity"/>
    <property type="evidence" value="ECO:0007669"/>
    <property type="project" value="UniProtKB-UniRule"/>
</dbReference>